<keyword evidence="5" id="KW-1133">Transmembrane helix</keyword>
<feature type="domain" description="RING-type" evidence="6">
    <location>
        <begin position="33"/>
        <end position="79"/>
    </location>
</feature>
<dbReference type="SMART" id="SM00744">
    <property type="entry name" value="RINGv"/>
    <property type="match status" value="1"/>
</dbReference>
<dbReference type="GO" id="GO:0004842">
    <property type="term" value="F:ubiquitin-protein transferase activity"/>
    <property type="evidence" value="ECO:0000318"/>
    <property type="project" value="GO_Central"/>
</dbReference>
<comment type="caution">
    <text evidence="8">The sequence shown here is derived from an EMBL/GenBank/DDBJ whole genome shotgun (WGS) entry which is preliminary data.</text>
</comment>
<keyword evidence="5" id="KW-0812">Transmembrane</keyword>
<dbReference type="InterPro" id="IPR011016">
    <property type="entry name" value="Znf_RING-CH"/>
</dbReference>
<dbReference type="AlphaFoldDB" id="A0A0K9PZU2"/>
<evidence type="ECO:0000259" key="6">
    <source>
        <dbReference type="PROSITE" id="PS50089"/>
    </source>
</evidence>
<evidence type="ECO:0000256" key="1">
    <source>
        <dbReference type="ARBA" id="ARBA00022723"/>
    </source>
</evidence>
<reference evidence="9" key="1">
    <citation type="journal article" date="2016" name="Nature">
        <title>The genome of the seagrass Zostera marina reveals angiosperm adaptation to the sea.</title>
        <authorList>
            <person name="Olsen J.L."/>
            <person name="Rouze P."/>
            <person name="Verhelst B."/>
            <person name="Lin Y.-C."/>
            <person name="Bayer T."/>
            <person name="Collen J."/>
            <person name="Dattolo E."/>
            <person name="De Paoli E."/>
            <person name="Dittami S."/>
            <person name="Maumus F."/>
            <person name="Michel G."/>
            <person name="Kersting A."/>
            <person name="Lauritano C."/>
            <person name="Lohaus R."/>
            <person name="Toepel M."/>
            <person name="Tonon T."/>
            <person name="Vanneste K."/>
            <person name="Amirebrahimi M."/>
            <person name="Brakel J."/>
            <person name="Bostroem C."/>
            <person name="Chovatia M."/>
            <person name="Grimwood J."/>
            <person name="Jenkins J.W."/>
            <person name="Jueterbock A."/>
            <person name="Mraz A."/>
            <person name="Stam W.T."/>
            <person name="Tice H."/>
            <person name="Bornberg-Bauer E."/>
            <person name="Green P.J."/>
            <person name="Pearson G.A."/>
            <person name="Procaccini G."/>
            <person name="Duarte C.M."/>
            <person name="Schmutz J."/>
            <person name="Reusch T.B.H."/>
            <person name="Van de Peer Y."/>
        </authorList>
    </citation>
    <scope>NUCLEOTIDE SEQUENCE [LARGE SCALE GENOMIC DNA]</scope>
    <source>
        <strain evidence="9">cv. Finnish</strain>
    </source>
</reference>
<evidence type="ECO:0000256" key="5">
    <source>
        <dbReference type="SAM" id="Phobius"/>
    </source>
</evidence>
<dbReference type="Pfam" id="PF12906">
    <property type="entry name" value="RINGv"/>
    <property type="match status" value="1"/>
</dbReference>
<proteinExistence type="predicted"/>
<dbReference type="SUPFAM" id="SSF57850">
    <property type="entry name" value="RING/U-box"/>
    <property type="match status" value="1"/>
</dbReference>
<dbReference type="Gene3D" id="3.30.40.10">
    <property type="entry name" value="Zinc/RING finger domain, C3HC4 (zinc finger)"/>
    <property type="match status" value="1"/>
</dbReference>
<dbReference type="PANTHER" id="PTHR23012">
    <property type="entry name" value="RING/FYVE/PHD ZINC FINGER DOMAIN-CONTAINING"/>
    <property type="match status" value="1"/>
</dbReference>
<feature type="transmembrane region" description="Helical" evidence="5">
    <location>
        <begin position="134"/>
        <end position="155"/>
    </location>
</feature>
<keyword evidence="2 4" id="KW-0863">Zinc-finger</keyword>
<dbReference type="InterPro" id="IPR001841">
    <property type="entry name" value="Znf_RING"/>
</dbReference>
<evidence type="ECO:0000256" key="4">
    <source>
        <dbReference type="PROSITE-ProRule" id="PRU00175"/>
    </source>
</evidence>
<dbReference type="PANTHER" id="PTHR23012:SF180">
    <property type="entry name" value="RING_FYVE_PHD ZINC FINGER SUPERFAMILY PROTEIN"/>
    <property type="match status" value="1"/>
</dbReference>
<name>A0A0K9PZU2_ZOSMR</name>
<gene>
    <name evidence="8" type="ORF">ZOSMA_125G00090</name>
</gene>
<dbReference type="OrthoDB" id="264354at2759"/>
<dbReference type="PROSITE" id="PS51292">
    <property type="entry name" value="ZF_RING_CH"/>
    <property type="match status" value="1"/>
</dbReference>
<dbReference type="InterPro" id="IPR013083">
    <property type="entry name" value="Znf_RING/FYVE/PHD"/>
</dbReference>
<feature type="transmembrane region" description="Helical" evidence="5">
    <location>
        <begin position="167"/>
        <end position="184"/>
    </location>
</feature>
<dbReference type="PROSITE" id="PS50089">
    <property type="entry name" value="ZF_RING_2"/>
    <property type="match status" value="1"/>
</dbReference>
<dbReference type="GO" id="GO:0016567">
    <property type="term" value="P:protein ubiquitination"/>
    <property type="evidence" value="ECO:0000318"/>
    <property type="project" value="GO_Central"/>
</dbReference>
<dbReference type="Pfam" id="PF12428">
    <property type="entry name" value="DUF3675"/>
    <property type="match status" value="1"/>
</dbReference>
<sequence>MVVIGEESRVDIGRIEEYEEEGCISKREEDEECRICHEEAEKTAMETPCACNGTLKFAHRKCIQKWCNQKGNITCEICNQIFTPNYSASPARTTIHSDDIAIDISWMSAQYHGQLLATIPDDFNSYSIQHSMNITFCHVLILILMLLLLAEHFIMVAKDSIVVKDKAFFNVSIVQIAVLFFHVIL</sequence>
<dbReference type="InterPro" id="IPR033275">
    <property type="entry name" value="MARCH-like"/>
</dbReference>
<keyword evidence="1" id="KW-0479">Metal-binding</keyword>
<evidence type="ECO:0000313" key="9">
    <source>
        <dbReference type="Proteomes" id="UP000036987"/>
    </source>
</evidence>
<keyword evidence="9" id="KW-1185">Reference proteome</keyword>
<evidence type="ECO:0000256" key="2">
    <source>
        <dbReference type="ARBA" id="ARBA00022771"/>
    </source>
</evidence>
<dbReference type="InterPro" id="IPR022143">
    <property type="entry name" value="DUF3675"/>
</dbReference>
<dbReference type="Proteomes" id="UP000036987">
    <property type="component" value="Unassembled WGS sequence"/>
</dbReference>
<accession>A0A0K9PZU2</accession>
<dbReference type="CDD" id="cd16495">
    <property type="entry name" value="RING_CH-C4HC3_MARCH"/>
    <property type="match status" value="1"/>
</dbReference>
<evidence type="ECO:0000313" key="8">
    <source>
        <dbReference type="EMBL" id="KMZ74546.1"/>
    </source>
</evidence>
<dbReference type="EMBL" id="LFYR01000277">
    <property type="protein sequence ID" value="KMZ74546.1"/>
    <property type="molecule type" value="Genomic_DNA"/>
</dbReference>
<protein>
    <submittedName>
        <fullName evidence="8">Uncharacterized protein</fullName>
    </submittedName>
</protein>
<keyword evidence="5" id="KW-0472">Membrane</keyword>
<feature type="domain" description="RING-CH-type" evidence="7">
    <location>
        <begin position="25"/>
        <end position="85"/>
    </location>
</feature>
<dbReference type="GO" id="GO:0008270">
    <property type="term" value="F:zinc ion binding"/>
    <property type="evidence" value="ECO:0007669"/>
    <property type="project" value="UniProtKB-KW"/>
</dbReference>
<dbReference type="STRING" id="29655.A0A0K9PZU2"/>
<organism evidence="8 9">
    <name type="scientific">Zostera marina</name>
    <name type="common">Eelgrass</name>
    <dbReference type="NCBI Taxonomy" id="29655"/>
    <lineage>
        <taxon>Eukaryota</taxon>
        <taxon>Viridiplantae</taxon>
        <taxon>Streptophyta</taxon>
        <taxon>Embryophyta</taxon>
        <taxon>Tracheophyta</taxon>
        <taxon>Spermatophyta</taxon>
        <taxon>Magnoliopsida</taxon>
        <taxon>Liliopsida</taxon>
        <taxon>Zosteraceae</taxon>
        <taxon>Zostera</taxon>
    </lineage>
</organism>
<keyword evidence="3" id="KW-0862">Zinc</keyword>
<dbReference type="GO" id="GO:0016020">
    <property type="term" value="C:membrane"/>
    <property type="evidence" value="ECO:0000318"/>
    <property type="project" value="GO_Central"/>
</dbReference>
<evidence type="ECO:0000259" key="7">
    <source>
        <dbReference type="PROSITE" id="PS51292"/>
    </source>
</evidence>
<evidence type="ECO:0000256" key="3">
    <source>
        <dbReference type="ARBA" id="ARBA00022833"/>
    </source>
</evidence>